<name>A0ABS1F6Q8_9PROT</name>
<organism evidence="2 3">
    <name type="scientific">Azospirillum endophyticum</name>
    <dbReference type="NCBI Taxonomy" id="2800326"/>
    <lineage>
        <taxon>Bacteria</taxon>
        <taxon>Pseudomonadati</taxon>
        <taxon>Pseudomonadota</taxon>
        <taxon>Alphaproteobacteria</taxon>
        <taxon>Rhodospirillales</taxon>
        <taxon>Azospirillaceae</taxon>
        <taxon>Azospirillum</taxon>
    </lineage>
</organism>
<protein>
    <submittedName>
        <fullName evidence="2">Uncharacterized protein</fullName>
    </submittedName>
</protein>
<sequence>MAMRVLTAAGQDRLAEIARRQGVSTDAAQSMLTALLNGGGTMAQFSHPEFGGSGQWMQGGMTMVSDLFNNALKATVDNLCNDLAGLVLNPQQGLWQDAAAPATPWQHQQQGQGASLSSGMSMGFGGGNWWPADLGMPNSSGSQNDLRYAYFGGTSRLAVEVAGSLTVYDTGDHQISGVSQQQGNGWTLTFTSQYGTVPVSSLRVVDGNGSQPDPLPAPAPTFTSAPPPAAPIPTPAPASVQPAPAPGGLEDSVWSFGPADGAPTGTLTLAADGVIAGGNDAQARFWSVEDDGLTFYDADGRTALLFPAAADDGVLRGHAPADPAQAYVLRAPATHRPDPAAPTPAAAAALPVDVTVGDWVLEDAGGNRLSVLRLQPDGRVEGGRETEASWRTKDDGIVLLHRSGRPTVRFELFQYRAGHWTVVGAPLNNPSAPLFLKQA</sequence>
<evidence type="ECO:0000313" key="2">
    <source>
        <dbReference type="EMBL" id="MBK1839074.1"/>
    </source>
</evidence>
<evidence type="ECO:0000313" key="3">
    <source>
        <dbReference type="Proteomes" id="UP000652760"/>
    </source>
</evidence>
<reference evidence="3" key="1">
    <citation type="submission" date="2021-01" db="EMBL/GenBank/DDBJ databases">
        <title>Genome public.</title>
        <authorList>
            <person name="Liu C."/>
            <person name="Sun Q."/>
        </authorList>
    </citation>
    <scope>NUCLEOTIDE SEQUENCE [LARGE SCALE GENOMIC DNA]</scope>
    <source>
        <strain evidence="3">YIM B02556</strain>
    </source>
</reference>
<dbReference type="RefSeq" id="WP_200194769.1">
    <property type="nucleotide sequence ID" value="NZ_JAENHM010000051.1"/>
</dbReference>
<dbReference type="EMBL" id="JAENHM010000051">
    <property type="protein sequence ID" value="MBK1839074.1"/>
    <property type="molecule type" value="Genomic_DNA"/>
</dbReference>
<dbReference type="Proteomes" id="UP000652760">
    <property type="component" value="Unassembled WGS sequence"/>
</dbReference>
<feature type="region of interest" description="Disordered" evidence="1">
    <location>
        <begin position="205"/>
        <end position="246"/>
    </location>
</feature>
<gene>
    <name evidence="2" type="ORF">JHL17_16810</name>
</gene>
<comment type="caution">
    <text evidence="2">The sequence shown here is derived from an EMBL/GenBank/DDBJ whole genome shotgun (WGS) entry which is preliminary data.</text>
</comment>
<keyword evidence="3" id="KW-1185">Reference proteome</keyword>
<proteinExistence type="predicted"/>
<evidence type="ECO:0000256" key="1">
    <source>
        <dbReference type="SAM" id="MobiDB-lite"/>
    </source>
</evidence>
<feature type="compositionally biased region" description="Pro residues" evidence="1">
    <location>
        <begin position="213"/>
        <end position="236"/>
    </location>
</feature>
<accession>A0ABS1F6Q8</accession>